<comment type="catalytic activity">
    <reaction evidence="1 4">
        <text>S-ubiquitinyl-[E2 ubiquitin-conjugating enzyme]-L-cysteine + [acceptor protein]-L-lysine = [E2 ubiquitin-conjugating enzyme]-L-cysteine + N(6)-ubiquitinyl-[acceptor protein]-L-lysine.</text>
        <dbReference type="EC" id="2.3.2.26"/>
    </reaction>
</comment>
<comment type="pathway">
    <text evidence="4">Protein modification; protein ubiquitination.</text>
</comment>
<dbReference type="Proteomes" id="UP000887565">
    <property type="component" value="Unplaced"/>
</dbReference>
<dbReference type="InterPro" id="IPR036770">
    <property type="entry name" value="Ankyrin_rpt-contain_sf"/>
</dbReference>
<dbReference type="PROSITE" id="PS50088">
    <property type="entry name" value="ANK_REPEAT"/>
    <property type="match status" value="2"/>
</dbReference>
<feature type="repeat" description="ANK" evidence="3">
    <location>
        <begin position="431"/>
        <end position="463"/>
    </location>
</feature>
<dbReference type="InterPro" id="IPR045322">
    <property type="entry name" value="HECTD1/TRIP12-like"/>
</dbReference>
<accession>A0A915K9A8</accession>
<name>A0A915K9A8_ROMCU</name>
<reference evidence="7" key="1">
    <citation type="submission" date="2022-11" db="UniProtKB">
        <authorList>
            <consortium name="WormBaseParasite"/>
        </authorList>
    </citation>
    <scope>IDENTIFICATION</scope>
</reference>
<keyword evidence="4" id="KW-0833">Ubl conjugation pathway</keyword>
<evidence type="ECO:0000256" key="3">
    <source>
        <dbReference type="PROSITE-ProRule" id="PRU00023"/>
    </source>
</evidence>
<dbReference type="SUPFAM" id="SSF48371">
    <property type="entry name" value="ARM repeat"/>
    <property type="match status" value="1"/>
</dbReference>
<dbReference type="SMART" id="SM00248">
    <property type="entry name" value="ANK"/>
    <property type="match status" value="2"/>
</dbReference>
<dbReference type="WBParaSite" id="nRc.2.0.1.t34472-RA">
    <property type="protein sequence ID" value="nRc.2.0.1.t34472-RA"/>
    <property type="gene ID" value="nRc.2.0.1.g34472"/>
</dbReference>
<dbReference type="EC" id="2.3.2.26" evidence="4"/>
<keyword evidence="2 4" id="KW-0808">Transferase</keyword>
<feature type="compositionally biased region" description="Basic and acidic residues" evidence="5">
    <location>
        <begin position="496"/>
        <end position="514"/>
    </location>
</feature>
<dbReference type="InterPro" id="IPR002110">
    <property type="entry name" value="Ankyrin_rpt"/>
</dbReference>
<dbReference type="OMA" id="DAIDTGX"/>
<evidence type="ECO:0000256" key="5">
    <source>
        <dbReference type="SAM" id="MobiDB-lite"/>
    </source>
</evidence>
<evidence type="ECO:0000256" key="1">
    <source>
        <dbReference type="ARBA" id="ARBA00000885"/>
    </source>
</evidence>
<comment type="similarity">
    <text evidence="4">Belongs to the UPL family. K-HECT subfamily.</text>
</comment>
<feature type="region of interest" description="Disordered" evidence="5">
    <location>
        <begin position="496"/>
        <end position="516"/>
    </location>
</feature>
<protein>
    <recommendedName>
        <fullName evidence="4">E3 ubiquitin-protein ligase</fullName>
        <ecNumber evidence="4">2.3.2.26</ecNumber>
    </recommendedName>
</protein>
<dbReference type="GO" id="GO:0016607">
    <property type="term" value="C:nuclear speck"/>
    <property type="evidence" value="ECO:0007669"/>
    <property type="project" value="TreeGrafter"/>
</dbReference>
<feature type="repeat" description="ANK" evidence="3">
    <location>
        <begin position="462"/>
        <end position="494"/>
    </location>
</feature>
<dbReference type="InterPro" id="IPR011989">
    <property type="entry name" value="ARM-like"/>
</dbReference>
<dbReference type="AlphaFoldDB" id="A0A915K9A8"/>
<dbReference type="GO" id="GO:0070534">
    <property type="term" value="P:protein K63-linked ubiquitination"/>
    <property type="evidence" value="ECO:0007669"/>
    <property type="project" value="TreeGrafter"/>
</dbReference>
<evidence type="ECO:0000313" key="6">
    <source>
        <dbReference type="Proteomes" id="UP000887565"/>
    </source>
</evidence>
<dbReference type="PANTHER" id="PTHR45670">
    <property type="entry name" value="E3 UBIQUITIN-PROTEIN LIGASE TRIP12"/>
    <property type="match status" value="1"/>
</dbReference>
<dbReference type="GO" id="GO:0061630">
    <property type="term" value="F:ubiquitin protein ligase activity"/>
    <property type="evidence" value="ECO:0007669"/>
    <property type="project" value="UniProtKB-UniRule"/>
</dbReference>
<evidence type="ECO:0000313" key="7">
    <source>
        <dbReference type="WBParaSite" id="nRc.2.0.1.t34472-RA"/>
    </source>
</evidence>
<dbReference type="Gene3D" id="1.25.10.10">
    <property type="entry name" value="Leucine-rich Repeat Variant"/>
    <property type="match status" value="2"/>
</dbReference>
<comment type="function">
    <text evidence="4">E3 ubiquitin-protein ligase which accepts ubiquitin from an E2 ubiquitin-conjugating enzyme in the form of a thioester and then directly transfers the ubiquitin to targeted substrates.</text>
</comment>
<dbReference type="PANTHER" id="PTHR45670:SF1">
    <property type="entry name" value="E3 UBIQUITIN-PROTEIN LIGASE HECTD1"/>
    <property type="match status" value="1"/>
</dbReference>
<dbReference type="InterPro" id="IPR016024">
    <property type="entry name" value="ARM-type_fold"/>
</dbReference>
<evidence type="ECO:0000256" key="2">
    <source>
        <dbReference type="ARBA" id="ARBA00022679"/>
    </source>
</evidence>
<keyword evidence="3" id="KW-0040">ANK repeat</keyword>
<keyword evidence="6" id="KW-1185">Reference proteome</keyword>
<evidence type="ECO:0000256" key="4">
    <source>
        <dbReference type="RuleBase" id="RU369009"/>
    </source>
</evidence>
<dbReference type="PROSITE" id="PS50297">
    <property type="entry name" value="ANK_REP_REGION"/>
    <property type="match status" value="2"/>
</dbReference>
<dbReference type="GO" id="GO:0043161">
    <property type="term" value="P:proteasome-mediated ubiquitin-dependent protein catabolic process"/>
    <property type="evidence" value="ECO:0007669"/>
    <property type="project" value="TreeGrafter"/>
</dbReference>
<sequence>MVECVDPDTLLEWLQTGVGEERDIQLMALEQLCMLLLMSDNIDRCFENCPPRNFLPALCRIILDDSAPDNILEVTARAITYYLDVSQDVLKRILSVEGSVKGICNRLASADMNSRTSKDLAEQCVKILELICQRDADAVFQSGGLETMLNFVVNHGQSVHKDTFYSSMSVVSKLCTKIDPSEQSDVIEACTTRLSQLLKTVEDQNIVDNVLRCFVSISDRCFRKNVSTELLTDHGLIDHVIDILTNYNRNLNSTVAHSQEAASPSVPGRQSATNHSSCSIILNLIASLCRGSQKVTDDLLNVGAAKLKGALQNILSQKEERLLLDSLWFVDFILTILVDGRQALTAGYSSGKSSTPSTAPATTGGALYLVGSTPTSRFYNNALQPESGLFSVTDMDRTQRYLTECIRYKDTDSLIEAIENDGIDVNFTDDVGQTLLNWASAFGTVEMVEYLCDKGADVNKGQKSSSLHYAACFGRPQIAKILLRYGANPDLCDEEGKRPLDKARDRNDNGHKEVTSLLENPSEWMQKVEPDIPSTQNTAENLTIGIAASCAVSSPQQQPYHNLTPDYMKFLLPTFAQIYQKHNLNINLRRVTLQLIDKCLKRMDAKTLKEAANDHGFGPKLVEILSVVLDSEDEGDQHNALCMINEMLNKQSEFFANHFKRLGVIPKIQSLCEQEIRSSEETLVKNDLEKTVKNGNVLLENCVFWSEKRKKR</sequence>
<organism evidence="6 7">
    <name type="scientific">Romanomermis culicivorax</name>
    <name type="common">Nematode worm</name>
    <dbReference type="NCBI Taxonomy" id="13658"/>
    <lineage>
        <taxon>Eukaryota</taxon>
        <taxon>Metazoa</taxon>
        <taxon>Ecdysozoa</taxon>
        <taxon>Nematoda</taxon>
        <taxon>Enoplea</taxon>
        <taxon>Dorylaimia</taxon>
        <taxon>Mermithida</taxon>
        <taxon>Mermithoidea</taxon>
        <taxon>Mermithidae</taxon>
        <taxon>Romanomermis</taxon>
    </lineage>
</organism>
<dbReference type="Gene3D" id="1.25.40.20">
    <property type="entry name" value="Ankyrin repeat-containing domain"/>
    <property type="match status" value="1"/>
</dbReference>
<proteinExistence type="inferred from homology"/>
<dbReference type="Pfam" id="PF12796">
    <property type="entry name" value="Ank_2"/>
    <property type="match status" value="1"/>
</dbReference>
<dbReference type="SUPFAM" id="SSF48403">
    <property type="entry name" value="Ankyrin repeat"/>
    <property type="match status" value="1"/>
</dbReference>